<dbReference type="EMBL" id="CP060714">
    <property type="protein sequence ID" value="QNN57360.1"/>
    <property type="molecule type" value="Genomic_DNA"/>
</dbReference>
<accession>A0A7G9RP35</accession>
<keyword evidence="1" id="KW-0472">Membrane</keyword>
<evidence type="ECO:0000256" key="1">
    <source>
        <dbReference type="SAM" id="Phobius"/>
    </source>
</evidence>
<dbReference type="InterPro" id="IPR021296">
    <property type="entry name" value="DUF2868"/>
</dbReference>
<evidence type="ECO:0000313" key="3">
    <source>
        <dbReference type="Proteomes" id="UP000515811"/>
    </source>
</evidence>
<dbReference type="Proteomes" id="UP000515811">
    <property type="component" value="Chromosome"/>
</dbReference>
<proteinExistence type="predicted"/>
<sequence>MKSSSARDILLAHAIETAAPNDALPDAARCAAITHDTLHAIGNPNTSGGAASREQFQKFLEQRAQRIIAAASLPDDVRQVWKHAPGVARWVPLAVLAGALAIGFGMHRFTDPHRVDLLTPSLLGIVVWNLLVYAGMLVSAVRALLRRGHAAPVVLQPANASPAAMEPTGGWRDRLRARMSMAGGRGGGSLRRMALGFERNWWQLSARARHAQWLLWLHLGAAMMAVGALASLWMTGLTNEYQVGWESTFLSPSSVERLLNFIFAPVQWLFAASPWTLAEIESLRGWVSNNAVPAPAERMIHPSKGEQWVIAYTALLGVLVVAPRLLLALYQGVRAWWLHRHVRLPLAQPYFQNLQRDFGGLAVTLHVLPYSFDITTERRSAIEAWIATQYGAGAHLVIEPALAYGAKLPSAAAIAGKGDDAAAVLLINMAATPEAEIHGELLQTARERWGRGAAVWLWTQDFTERNSGAPRRVQERRELWSEFLRGAGLGAVWVP</sequence>
<feature type="transmembrane region" description="Helical" evidence="1">
    <location>
        <begin position="309"/>
        <end position="330"/>
    </location>
</feature>
<feature type="transmembrane region" description="Helical" evidence="1">
    <location>
        <begin position="126"/>
        <end position="145"/>
    </location>
</feature>
<feature type="transmembrane region" description="Helical" evidence="1">
    <location>
        <begin position="87"/>
        <end position="106"/>
    </location>
</feature>
<reference evidence="2 3" key="1">
    <citation type="submission" date="2020-08" db="EMBL/GenBank/DDBJ databases">
        <title>Genome sequence of Diaphorobacter ruginosibacter DSM 27467T.</title>
        <authorList>
            <person name="Hyun D.-W."/>
            <person name="Bae J.-W."/>
        </authorList>
    </citation>
    <scope>NUCLEOTIDE SEQUENCE [LARGE SCALE GENOMIC DNA]</scope>
    <source>
        <strain evidence="2 3">DSM 27467</strain>
    </source>
</reference>
<organism evidence="2 3">
    <name type="scientific">Diaphorobacter ruginosibacter</name>
    <dbReference type="NCBI Taxonomy" id="1715720"/>
    <lineage>
        <taxon>Bacteria</taxon>
        <taxon>Pseudomonadati</taxon>
        <taxon>Pseudomonadota</taxon>
        <taxon>Betaproteobacteria</taxon>
        <taxon>Burkholderiales</taxon>
        <taxon>Comamonadaceae</taxon>
        <taxon>Diaphorobacter</taxon>
    </lineage>
</organism>
<dbReference type="AlphaFoldDB" id="A0A7G9RP35"/>
<protein>
    <submittedName>
        <fullName evidence="2">DUF2868 domain-containing protein</fullName>
    </submittedName>
</protein>
<name>A0A7G9RP35_9BURK</name>
<evidence type="ECO:0000313" key="2">
    <source>
        <dbReference type="EMBL" id="QNN57360.1"/>
    </source>
</evidence>
<keyword evidence="1" id="KW-1133">Transmembrane helix</keyword>
<dbReference type="RefSeq" id="WP_187597614.1">
    <property type="nucleotide sequence ID" value="NZ_CP060714.1"/>
</dbReference>
<keyword evidence="3" id="KW-1185">Reference proteome</keyword>
<feature type="transmembrane region" description="Helical" evidence="1">
    <location>
        <begin position="213"/>
        <end position="234"/>
    </location>
</feature>
<dbReference type="Pfam" id="PF11067">
    <property type="entry name" value="DUF2868"/>
    <property type="match status" value="1"/>
</dbReference>
<gene>
    <name evidence="2" type="ORF">H9K76_00160</name>
</gene>
<keyword evidence="1" id="KW-0812">Transmembrane</keyword>
<dbReference type="KEGG" id="drg:H9K76_00160"/>